<dbReference type="STRING" id="1859473.BG261_06065"/>
<keyword evidence="5 9" id="KW-0812">Transmembrane</keyword>
<evidence type="ECO:0000256" key="2">
    <source>
        <dbReference type="ARBA" id="ARBA00010072"/>
    </source>
</evidence>
<feature type="transmembrane region" description="Helical" evidence="9">
    <location>
        <begin position="21"/>
        <end position="44"/>
    </location>
</feature>
<evidence type="ECO:0000259" key="10">
    <source>
        <dbReference type="PROSITE" id="PS50928"/>
    </source>
</evidence>
<gene>
    <name evidence="11" type="ORF">BG261_06065</name>
</gene>
<dbReference type="RefSeq" id="WP_070792869.1">
    <property type="nucleotide sequence ID" value="NZ_MKIR01000024.1"/>
</dbReference>
<keyword evidence="12" id="KW-1185">Reference proteome</keyword>
<dbReference type="InterPro" id="IPR043429">
    <property type="entry name" value="ArtM/GltK/GlnP/TcyL/YhdX-like"/>
</dbReference>
<feature type="transmembrane region" description="Helical" evidence="9">
    <location>
        <begin position="59"/>
        <end position="76"/>
    </location>
</feature>
<dbReference type="Gene3D" id="1.10.3720.10">
    <property type="entry name" value="MetI-like"/>
    <property type="match status" value="1"/>
</dbReference>
<dbReference type="SUPFAM" id="SSF161098">
    <property type="entry name" value="MetI-like"/>
    <property type="match status" value="1"/>
</dbReference>
<comment type="caution">
    <text evidence="11">The sequence shown here is derived from an EMBL/GenBank/DDBJ whole genome shotgun (WGS) entry which is preliminary data.</text>
</comment>
<comment type="subcellular location">
    <subcellularLocation>
        <location evidence="1 9">Cell membrane</location>
        <topology evidence="1 9">Multi-pass membrane protein</topology>
    </subcellularLocation>
</comment>
<dbReference type="Pfam" id="PF00528">
    <property type="entry name" value="BPD_transp_1"/>
    <property type="match status" value="1"/>
</dbReference>
<feature type="transmembrane region" description="Helical" evidence="9">
    <location>
        <begin position="186"/>
        <end position="208"/>
    </location>
</feature>
<reference evidence="12" key="1">
    <citation type="submission" date="2016-09" db="EMBL/GenBank/DDBJ databases">
        <title>Draft genome sequence of a novel species of the family Streptococcaceae isolated from flowers.</title>
        <authorList>
            <person name="Chuah L.-O."/>
            <person name="Yap K.-P."/>
            <person name="Thong K.L."/>
            <person name="Liong M.T."/>
            <person name="Ahmad R."/>
            <person name="Rusul G."/>
        </authorList>
    </citation>
    <scope>NUCLEOTIDE SEQUENCE [LARGE SCALE GENOMIC DNA]</scope>
    <source>
        <strain evidence="12">DF1</strain>
    </source>
</reference>
<protein>
    <submittedName>
        <fullName evidence="11">Polar amino acid ABC transporter permease</fullName>
    </submittedName>
</protein>
<dbReference type="EMBL" id="MKIR01000024">
    <property type="protein sequence ID" value="OFI48468.1"/>
    <property type="molecule type" value="Genomic_DNA"/>
</dbReference>
<feature type="transmembrane region" description="Helical" evidence="9">
    <location>
        <begin position="88"/>
        <end position="109"/>
    </location>
</feature>
<dbReference type="InterPro" id="IPR035906">
    <property type="entry name" value="MetI-like_sf"/>
</dbReference>
<evidence type="ECO:0000256" key="6">
    <source>
        <dbReference type="ARBA" id="ARBA00022970"/>
    </source>
</evidence>
<evidence type="ECO:0000313" key="12">
    <source>
        <dbReference type="Proteomes" id="UP000178622"/>
    </source>
</evidence>
<dbReference type="PANTHER" id="PTHR30614">
    <property type="entry name" value="MEMBRANE COMPONENT OF AMINO ACID ABC TRANSPORTER"/>
    <property type="match status" value="1"/>
</dbReference>
<evidence type="ECO:0000256" key="5">
    <source>
        <dbReference type="ARBA" id="ARBA00022692"/>
    </source>
</evidence>
<dbReference type="GO" id="GO:0022857">
    <property type="term" value="F:transmembrane transporter activity"/>
    <property type="evidence" value="ECO:0007669"/>
    <property type="project" value="InterPro"/>
</dbReference>
<dbReference type="OrthoDB" id="9805999at2"/>
<proteinExistence type="inferred from homology"/>
<evidence type="ECO:0000256" key="3">
    <source>
        <dbReference type="ARBA" id="ARBA00022448"/>
    </source>
</evidence>
<evidence type="ECO:0000313" key="11">
    <source>
        <dbReference type="EMBL" id="OFI48468.1"/>
    </source>
</evidence>
<dbReference type="CDD" id="cd06261">
    <property type="entry name" value="TM_PBP2"/>
    <property type="match status" value="1"/>
</dbReference>
<evidence type="ECO:0000256" key="7">
    <source>
        <dbReference type="ARBA" id="ARBA00022989"/>
    </source>
</evidence>
<dbReference type="Proteomes" id="UP000178622">
    <property type="component" value="Unassembled WGS sequence"/>
</dbReference>
<keyword evidence="8 9" id="KW-0472">Membrane</keyword>
<dbReference type="NCBIfam" id="TIGR01726">
    <property type="entry name" value="HEQRo_perm_3TM"/>
    <property type="match status" value="1"/>
</dbReference>
<evidence type="ECO:0000256" key="4">
    <source>
        <dbReference type="ARBA" id="ARBA00022475"/>
    </source>
</evidence>
<keyword evidence="6" id="KW-0029">Amino-acid transport</keyword>
<dbReference type="InterPro" id="IPR000515">
    <property type="entry name" value="MetI-like"/>
</dbReference>
<dbReference type="AlphaFoldDB" id="A0A1E8GLT1"/>
<dbReference type="GO" id="GO:0043190">
    <property type="term" value="C:ATP-binding cassette (ABC) transporter complex"/>
    <property type="evidence" value="ECO:0007669"/>
    <property type="project" value="InterPro"/>
</dbReference>
<keyword evidence="3 9" id="KW-0813">Transport</keyword>
<organism evidence="11 12">
    <name type="scientific">Floricoccus tropicus</name>
    <dbReference type="NCBI Taxonomy" id="1859473"/>
    <lineage>
        <taxon>Bacteria</taxon>
        <taxon>Bacillati</taxon>
        <taxon>Bacillota</taxon>
        <taxon>Bacilli</taxon>
        <taxon>Lactobacillales</taxon>
        <taxon>Streptococcaceae</taxon>
        <taxon>Floricoccus</taxon>
    </lineage>
</organism>
<sequence>MDFKVIQDNIPLFIEGMKTTLFLGFTGILLSIIIGFICALSRYFKIPFISKLVSIYTELARNTPLLIQIFFLYYGLPKAGIPIGKNTAAIVGLTFLGAAYIAESFLSGFNSVPQVQVESAKSIGFNRLLLTREVILPQGLPIAIPSLGANCIFLLKETSVFSAISIMDLTNTAKDLIGMYYMTREFLFMLVVSYAVIIIPMIWIINFIERRVQYAVNRI</sequence>
<name>A0A1E8GLT1_9LACT</name>
<evidence type="ECO:0000256" key="8">
    <source>
        <dbReference type="ARBA" id="ARBA00023136"/>
    </source>
</evidence>
<feature type="domain" description="ABC transmembrane type-1" evidence="10">
    <location>
        <begin position="17"/>
        <end position="209"/>
    </location>
</feature>
<keyword evidence="4" id="KW-1003">Cell membrane</keyword>
<dbReference type="PANTHER" id="PTHR30614:SF37">
    <property type="entry name" value="AMINO-ACID ABC TRANSPORTER PERMEASE PROTEIN YHDX-RELATED"/>
    <property type="match status" value="1"/>
</dbReference>
<dbReference type="GO" id="GO:0006865">
    <property type="term" value="P:amino acid transport"/>
    <property type="evidence" value="ECO:0007669"/>
    <property type="project" value="UniProtKB-KW"/>
</dbReference>
<accession>A0A1E8GLT1</accession>
<comment type="similarity">
    <text evidence="2">Belongs to the binding-protein-dependent transport system permease family. HisMQ subfamily.</text>
</comment>
<dbReference type="PROSITE" id="PS50928">
    <property type="entry name" value="ABC_TM1"/>
    <property type="match status" value="1"/>
</dbReference>
<evidence type="ECO:0000256" key="1">
    <source>
        <dbReference type="ARBA" id="ARBA00004651"/>
    </source>
</evidence>
<keyword evidence="7 9" id="KW-1133">Transmembrane helix</keyword>
<dbReference type="InterPro" id="IPR010065">
    <property type="entry name" value="AA_ABC_transptr_permease_3TM"/>
</dbReference>
<evidence type="ECO:0000256" key="9">
    <source>
        <dbReference type="RuleBase" id="RU363032"/>
    </source>
</evidence>